<evidence type="ECO:0000259" key="9">
    <source>
        <dbReference type="Pfam" id="PF00288"/>
    </source>
</evidence>
<dbReference type="PANTHER" id="PTHR20861:SF1">
    <property type="entry name" value="HOMOSERINE KINASE"/>
    <property type="match status" value="1"/>
</dbReference>
<protein>
    <recommendedName>
        <fullName evidence="7 8">Homoserine kinase</fullName>
        <shortName evidence="7">HK</shortName>
        <shortName evidence="7">HSK</shortName>
        <ecNumber evidence="7 8">2.7.1.39</ecNumber>
    </recommendedName>
</protein>
<keyword evidence="2 7" id="KW-0808">Transferase</keyword>
<evidence type="ECO:0000256" key="5">
    <source>
        <dbReference type="ARBA" id="ARBA00022777"/>
    </source>
</evidence>
<dbReference type="InterPro" id="IPR014721">
    <property type="entry name" value="Ribsml_uS5_D2-typ_fold_subgr"/>
</dbReference>
<dbReference type="InterPro" id="IPR006204">
    <property type="entry name" value="GHMP_kinase_N_dom"/>
</dbReference>
<dbReference type="GO" id="GO:0009088">
    <property type="term" value="P:threonine biosynthetic process"/>
    <property type="evidence" value="ECO:0007669"/>
    <property type="project" value="UniProtKB-UniRule"/>
</dbReference>
<evidence type="ECO:0000256" key="1">
    <source>
        <dbReference type="ARBA" id="ARBA00022605"/>
    </source>
</evidence>
<dbReference type="RefSeq" id="WP_068615505.1">
    <property type="nucleotide sequence ID" value="NZ_CP016268.1"/>
</dbReference>
<evidence type="ECO:0000256" key="4">
    <source>
        <dbReference type="ARBA" id="ARBA00022741"/>
    </source>
</evidence>
<comment type="catalytic activity">
    <reaction evidence="7">
        <text>L-homoserine + ATP = O-phospho-L-homoserine + ADP + H(+)</text>
        <dbReference type="Rhea" id="RHEA:13985"/>
        <dbReference type="ChEBI" id="CHEBI:15378"/>
        <dbReference type="ChEBI" id="CHEBI:30616"/>
        <dbReference type="ChEBI" id="CHEBI:57476"/>
        <dbReference type="ChEBI" id="CHEBI:57590"/>
        <dbReference type="ChEBI" id="CHEBI:456216"/>
        <dbReference type="EC" id="2.7.1.39"/>
    </reaction>
</comment>
<keyword evidence="7" id="KW-0963">Cytoplasm</keyword>
<accession>A0A193LFP9</accession>
<dbReference type="GO" id="GO:0004413">
    <property type="term" value="F:homoserine kinase activity"/>
    <property type="evidence" value="ECO:0007669"/>
    <property type="project" value="UniProtKB-UniRule"/>
</dbReference>
<dbReference type="STRING" id="1548547.BA177_08840"/>
<dbReference type="Pfam" id="PF08544">
    <property type="entry name" value="GHMP_kinases_C"/>
    <property type="match status" value="1"/>
</dbReference>
<evidence type="ECO:0000259" key="10">
    <source>
        <dbReference type="Pfam" id="PF08544"/>
    </source>
</evidence>
<dbReference type="EC" id="2.7.1.39" evidence="7 8"/>
<comment type="subcellular location">
    <subcellularLocation>
        <location evidence="7">Cytoplasm</location>
    </subcellularLocation>
</comment>
<dbReference type="Gene3D" id="3.30.70.890">
    <property type="entry name" value="GHMP kinase, C-terminal domain"/>
    <property type="match status" value="1"/>
</dbReference>
<evidence type="ECO:0000256" key="6">
    <source>
        <dbReference type="ARBA" id="ARBA00022840"/>
    </source>
</evidence>
<gene>
    <name evidence="7" type="primary">thrB</name>
    <name evidence="11" type="ORF">BA177_08840</name>
</gene>
<comment type="similarity">
    <text evidence="7">Belongs to the GHMP kinase family. Homoserine kinase subfamily.</text>
</comment>
<dbReference type="SUPFAM" id="SSF54211">
    <property type="entry name" value="Ribosomal protein S5 domain 2-like"/>
    <property type="match status" value="1"/>
</dbReference>
<dbReference type="NCBIfam" id="NF002288">
    <property type="entry name" value="PRK01212.1-4"/>
    <property type="match status" value="1"/>
</dbReference>
<feature type="domain" description="GHMP kinase N-terminal" evidence="9">
    <location>
        <begin position="74"/>
        <end position="156"/>
    </location>
</feature>
<comment type="pathway">
    <text evidence="7">Amino-acid biosynthesis; L-threonine biosynthesis; L-threonine from L-aspartate: step 4/5.</text>
</comment>
<dbReference type="AlphaFoldDB" id="A0A193LFP9"/>
<name>A0A193LFP9_9GAMM</name>
<sequence>MVRDGDFVSAFAPASIGNVAVGFDMLGLAIEGAGDRVLARRTTGSEVFISAVYGLDGELHTGLSTSIEENTAGVAAAALWAERGDGGLELIVRKGVPLQSGMGSSAASAAAGAVAANALLAEPLSMAELMPYALAGEAVASGGIHADNVAPSLLGGLVFCPPVLLPEIVSLGTSDGISSVLLHPELQVNTAESRRGLSRNVTMDQWLAQQGYIVGFVEACRTGDRSLLARCLQDVIIEPQRAAMVPCFPAVKQAALGQKAYGCSLSGSGPSIFALCATEDAADVASAMEAACRGDGYECQLWISPLTAAGASVGPAE</sequence>
<dbReference type="InterPro" id="IPR000870">
    <property type="entry name" value="Homoserine_kinase"/>
</dbReference>
<dbReference type="GO" id="GO:0005524">
    <property type="term" value="F:ATP binding"/>
    <property type="evidence" value="ECO:0007669"/>
    <property type="project" value="UniProtKB-UniRule"/>
</dbReference>
<evidence type="ECO:0000256" key="2">
    <source>
        <dbReference type="ARBA" id="ARBA00022679"/>
    </source>
</evidence>
<dbReference type="InterPro" id="IPR020568">
    <property type="entry name" value="Ribosomal_Su5_D2-typ_SF"/>
</dbReference>
<dbReference type="GO" id="GO:0005737">
    <property type="term" value="C:cytoplasm"/>
    <property type="evidence" value="ECO:0007669"/>
    <property type="project" value="UniProtKB-SubCell"/>
</dbReference>
<dbReference type="InterPro" id="IPR036554">
    <property type="entry name" value="GHMP_kinase_C_sf"/>
</dbReference>
<dbReference type="Proteomes" id="UP000092695">
    <property type="component" value="Chromosome"/>
</dbReference>
<evidence type="ECO:0000256" key="3">
    <source>
        <dbReference type="ARBA" id="ARBA00022697"/>
    </source>
</evidence>
<dbReference type="InterPro" id="IPR013750">
    <property type="entry name" value="GHMP_kinase_C_dom"/>
</dbReference>
<dbReference type="NCBIfam" id="TIGR00191">
    <property type="entry name" value="thrB"/>
    <property type="match status" value="1"/>
</dbReference>
<dbReference type="PIRSF" id="PIRSF000676">
    <property type="entry name" value="Homoser_kin"/>
    <property type="match status" value="1"/>
</dbReference>
<feature type="domain" description="GHMP kinase C-terminal" evidence="10">
    <location>
        <begin position="217"/>
        <end position="292"/>
    </location>
</feature>
<organism evidence="11 12">
    <name type="scientific">Woeseia oceani</name>
    <dbReference type="NCBI Taxonomy" id="1548547"/>
    <lineage>
        <taxon>Bacteria</taxon>
        <taxon>Pseudomonadati</taxon>
        <taxon>Pseudomonadota</taxon>
        <taxon>Gammaproteobacteria</taxon>
        <taxon>Woeseiales</taxon>
        <taxon>Woeseiaceae</taxon>
        <taxon>Woeseia</taxon>
    </lineage>
</organism>
<dbReference type="PRINTS" id="PR00958">
    <property type="entry name" value="HOMSERKINASE"/>
</dbReference>
<dbReference type="Gene3D" id="3.30.230.10">
    <property type="match status" value="1"/>
</dbReference>
<dbReference type="HAMAP" id="MF_00384">
    <property type="entry name" value="Homoser_kinase"/>
    <property type="match status" value="1"/>
</dbReference>
<keyword evidence="4 7" id="KW-0547">Nucleotide-binding</keyword>
<keyword evidence="5 7" id="KW-0418">Kinase</keyword>
<keyword evidence="1 7" id="KW-0028">Amino-acid biosynthesis</keyword>
<dbReference type="OrthoDB" id="9769912at2"/>
<dbReference type="SUPFAM" id="SSF55060">
    <property type="entry name" value="GHMP Kinase, C-terminal domain"/>
    <property type="match status" value="1"/>
</dbReference>
<evidence type="ECO:0000313" key="11">
    <source>
        <dbReference type="EMBL" id="ANO51293.1"/>
    </source>
</evidence>
<dbReference type="PANTHER" id="PTHR20861">
    <property type="entry name" value="HOMOSERINE/4-DIPHOSPHOCYTIDYL-2-C-METHYL-D-ERYTHRITOL KINASE"/>
    <property type="match status" value="1"/>
</dbReference>
<evidence type="ECO:0000256" key="8">
    <source>
        <dbReference type="NCBIfam" id="TIGR00191"/>
    </source>
</evidence>
<evidence type="ECO:0000256" key="7">
    <source>
        <dbReference type="HAMAP-Rule" id="MF_00384"/>
    </source>
</evidence>
<dbReference type="EMBL" id="CP016268">
    <property type="protein sequence ID" value="ANO51293.1"/>
    <property type="molecule type" value="Genomic_DNA"/>
</dbReference>
<feature type="binding site" evidence="7">
    <location>
        <begin position="97"/>
        <end position="107"/>
    </location>
    <ligand>
        <name>ATP</name>
        <dbReference type="ChEBI" id="CHEBI:30616"/>
    </ligand>
</feature>
<keyword evidence="12" id="KW-1185">Reference proteome</keyword>
<dbReference type="UniPathway" id="UPA00050">
    <property type="reaction ID" value="UER00064"/>
</dbReference>
<keyword evidence="3 7" id="KW-0791">Threonine biosynthesis</keyword>
<dbReference type="KEGG" id="woc:BA177_08840"/>
<proteinExistence type="inferred from homology"/>
<evidence type="ECO:0000313" key="12">
    <source>
        <dbReference type="Proteomes" id="UP000092695"/>
    </source>
</evidence>
<comment type="function">
    <text evidence="7">Catalyzes the ATP-dependent phosphorylation of L-homoserine to L-homoserine phosphate.</text>
</comment>
<reference evidence="11 12" key="1">
    <citation type="submission" date="2016-06" db="EMBL/GenBank/DDBJ databases">
        <title>Complete genome sequence of a deep-branching marine Gamma Proteobacterium Woeseia oceani type strain XK5.</title>
        <authorList>
            <person name="Mu D."/>
            <person name="Du Z."/>
        </authorList>
    </citation>
    <scope>NUCLEOTIDE SEQUENCE [LARGE SCALE GENOMIC DNA]</scope>
    <source>
        <strain evidence="11 12">XK5</strain>
    </source>
</reference>
<dbReference type="Pfam" id="PF00288">
    <property type="entry name" value="GHMP_kinases_N"/>
    <property type="match status" value="1"/>
</dbReference>
<keyword evidence="6 7" id="KW-0067">ATP-binding</keyword>